<evidence type="ECO:0000313" key="3">
    <source>
        <dbReference type="EMBL" id="TVO78697.1"/>
    </source>
</evidence>
<dbReference type="Proteomes" id="UP000316649">
    <property type="component" value="Unassembled WGS sequence"/>
</dbReference>
<dbReference type="EMBL" id="VMNH01000002">
    <property type="protein sequence ID" value="TVO78697.1"/>
    <property type="molecule type" value="Genomic_DNA"/>
</dbReference>
<dbReference type="AlphaFoldDB" id="A0A557SMP9"/>
<dbReference type="PROSITE" id="PS50076">
    <property type="entry name" value="DNAJ_2"/>
    <property type="match status" value="1"/>
</dbReference>
<protein>
    <submittedName>
        <fullName evidence="3">Molecular chaperone DnaJ</fullName>
    </submittedName>
</protein>
<dbReference type="SUPFAM" id="SSF46565">
    <property type="entry name" value="Chaperone J-domain"/>
    <property type="match status" value="1"/>
</dbReference>
<dbReference type="CDD" id="cd06257">
    <property type="entry name" value="DnaJ"/>
    <property type="match status" value="1"/>
</dbReference>
<dbReference type="InterPro" id="IPR021059">
    <property type="entry name" value="DnaJ-related_N"/>
</dbReference>
<accession>A0A557SMP9</accession>
<name>A0A557SMP9_9GAMM</name>
<dbReference type="Pfam" id="PF00226">
    <property type="entry name" value="DnaJ"/>
    <property type="match status" value="1"/>
</dbReference>
<comment type="caution">
    <text evidence="3">The sequence shown here is derived from an EMBL/GenBank/DDBJ whole genome shotgun (WGS) entry which is preliminary data.</text>
</comment>
<evidence type="ECO:0000259" key="2">
    <source>
        <dbReference type="PROSITE" id="PS50076"/>
    </source>
</evidence>
<reference evidence="3 4" key="1">
    <citation type="submission" date="2019-07" db="EMBL/GenBank/DDBJ databases">
        <title>The pathways for chlorine oxyanion respiration interact through the shared metabolite chlorate.</title>
        <authorList>
            <person name="Barnum T.P."/>
            <person name="Cheng Y."/>
            <person name="Hill K.A."/>
            <person name="Lucas L.N."/>
            <person name="Carlson H.K."/>
            <person name="Coates J.D."/>
        </authorList>
    </citation>
    <scope>NUCLEOTIDE SEQUENCE [LARGE SCALE GENOMIC DNA]</scope>
    <source>
        <strain evidence="3 4">BK-1</strain>
    </source>
</reference>
<feature type="domain" description="J" evidence="2">
    <location>
        <begin position="144"/>
        <end position="202"/>
    </location>
</feature>
<proteinExistence type="predicted"/>
<dbReference type="InterPro" id="IPR036869">
    <property type="entry name" value="J_dom_sf"/>
</dbReference>
<sequence>MDNGGMHNNPLIVPILALLHDTPEGMSEHELIARLMKEGDHFIEQASSANLALFQKHFLVMNALYQIQDSMLEWGMSLQIDPLLIKFVASKDATPSAGMDISANEPLRRYYLDWDNLHETTASDVSHLLSGFWDRYYAIDKQAEALQRLGLSGSENLNWEIIQRRYRELITLHHPDKGGEQAIFIEIREAYELLKKHYTPVD</sequence>
<dbReference type="SMART" id="SM00271">
    <property type="entry name" value="DnaJ"/>
    <property type="match status" value="1"/>
</dbReference>
<dbReference type="InterPro" id="IPR001623">
    <property type="entry name" value="DnaJ_domain"/>
</dbReference>
<dbReference type="Gene3D" id="1.10.287.110">
    <property type="entry name" value="DnaJ domain"/>
    <property type="match status" value="1"/>
</dbReference>
<evidence type="ECO:0000313" key="4">
    <source>
        <dbReference type="Proteomes" id="UP000316649"/>
    </source>
</evidence>
<keyword evidence="1" id="KW-0143">Chaperone</keyword>
<gene>
    <name evidence="3" type="ORF">FHP88_00610</name>
</gene>
<evidence type="ECO:0000256" key="1">
    <source>
        <dbReference type="ARBA" id="ARBA00023186"/>
    </source>
</evidence>
<dbReference type="OrthoDB" id="581986at2"/>
<organism evidence="3 4">
    <name type="scientific">Sedimenticola selenatireducens</name>
    <dbReference type="NCBI Taxonomy" id="191960"/>
    <lineage>
        <taxon>Bacteria</taxon>
        <taxon>Pseudomonadati</taxon>
        <taxon>Pseudomonadota</taxon>
        <taxon>Gammaproteobacteria</taxon>
        <taxon>Chromatiales</taxon>
        <taxon>Sedimenticolaceae</taxon>
        <taxon>Sedimenticola</taxon>
    </lineage>
</organism>
<keyword evidence="4" id="KW-1185">Reference proteome</keyword>
<dbReference type="Pfam" id="PF12339">
    <property type="entry name" value="DNAJ_related"/>
    <property type="match status" value="1"/>
</dbReference>